<dbReference type="KEGG" id="ssam:E3D00_01340"/>
<feature type="domain" description="OmpA-like" evidence="3">
    <location>
        <begin position="145"/>
        <end position="234"/>
    </location>
</feature>
<accession>A0A4Y6UJ21</accession>
<proteinExistence type="predicted"/>
<dbReference type="EMBL" id="CP038141">
    <property type="protein sequence ID" value="QDH16357.1"/>
    <property type="molecule type" value="Genomic_DNA"/>
</dbReference>
<feature type="compositionally biased region" description="Polar residues" evidence="1">
    <location>
        <begin position="64"/>
        <end position="76"/>
    </location>
</feature>
<dbReference type="Gene3D" id="3.30.1330.60">
    <property type="entry name" value="OmpA-like domain"/>
    <property type="match status" value="1"/>
</dbReference>
<feature type="region of interest" description="Disordered" evidence="1">
    <location>
        <begin position="31"/>
        <end position="103"/>
    </location>
</feature>
<sequence length="254" mass="27147">MTQQILYPLSLAALLTCFSAAPALAQVSSNLDNLPKGTSTEPAKHTTSKKSHTSTSHKTTHHSGSATPHASHSTPTPAKEQHNSPSSQKRQPIPSVPQAPPPPVVIPPPFVPVQIHPPVPPENIKAVANAQTHVIQIPDDKLRVTFSSESSDFNDAAIKAIQNYGATLKEEPEKRIILVAYATLPGDDISMPRRIALARALALRSILIQSGIATTRIYPRAMGRPTPGDTNPPDRVEVFTESNPSPSAPEHSSP</sequence>
<evidence type="ECO:0000256" key="1">
    <source>
        <dbReference type="SAM" id="MobiDB-lite"/>
    </source>
</evidence>
<evidence type="ECO:0000313" key="5">
    <source>
        <dbReference type="Proteomes" id="UP000316313"/>
    </source>
</evidence>
<gene>
    <name evidence="4" type="ORF">E3D00_01340</name>
</gene>
<feature type="compositionally biased region" description="Polar residues" evidence="1">
    <location>
        <begin position="240"/>
        <end position="254"/>
    </location>
</feature>
<feature type="compositionally biased region" description="Polar residues" evidence="1">
    <location>
        <begin position="31"/>
        <end position="41"/>
    </location>
</feature>
<evidence type="ECO:0000259" key="3">
    <source>
        <dbReference type="Pfam" id="PF00691"/>
    </source>
</evidence>
<keyword evidence="2" id="KW-0732">Signal</keyword>
<dbReference type="OrthoDB" id="7282927at2"/>
<dbReference type="InterPro" id="IPR036737">
    <property type="entry name" value="OmpA-like_sf"/>
</dbReference>
<feature type="chain" id="PRO_5021239234" description="OmpA-like domain-containing protein" evidence="2">
    <location>
        <begin position="26"/>
        <end position="254"/>
    </location>
</feature>
<dbReference type="AlphaFoldDB" id="A0A4Y6UJ21"/>
<reference evidence="4 5" key="1">
    <citation type="submission" date="2019-03" db="EMBL/GenBank/DDBJ databases">
        <title>The complete genome sequence of Swingsia samuiensis NBRC107927(T).</title>
        <authorList>
            <person name="Chua K.-O."/>
            <person name="Chan K.-G."/>
            <person name="See-Too W.-S."/>
        </authorList>
    </citation>
    <scope>NUCLEOTIDE SEQUENCE [LARGE SCALE GENOMIC DNA]</scope>
    <source>
        <strain evidence="4 5">AH83</strain>
    </source>
</reference>
<dbReference type="RefSeq" id="WP_141459246.1">
    <property type="nucleotide sequence ID" value="NZ_CP038141.1"/>
</dbReference>
<evidence type="ECO:0000256" key="2">
    <source>
        <dbReference type="SAM" id="SignalP"/>
    </source>
</evidence>
<dbReference type="SUPFAM" id="SSF103088">
    <property type="entry name" value="OmpA-like"/>
    <property type="match status" value="1"/>
</dbReference>
<dbReference type="Pfam" id="PF00691">
    <property type="entry name" value="OmpA"/>
    <property type="match status" value="1"/>
</dbReference>
<dbReference type="Proteomes" id="UP000316313">
    <property type="component" value="Chromosome"/>
</dbReference>
<protein>
    <recommendedName>
        <fullName evidence="3">OmpA-like domain-containing protein</fullName>
    </recommendedName>
</protein>
<feature type="signal peptide" evidence="2">
    <location>
        <begin position="1"/>
        <end position="25"/>
    </location>
</feature>
<feature type="compositionally biased region" description="Pro residues" evidence="1">
    <location>
        <begin position="94"/>
        <end position="103"/>
    </location>
</feature>
<keyword evidence="5" id="KW-1185">Reference proteome</keyword>
<organism evidence="4 5">
    <name type="scientific">Swingsia samuiensis</name>
    <dbReference type="NCBI Taxonomy" id="1293412"/>
    <lineage>
        <taxon>Bacteria</taxon>
        <taxon>Pseudomonadati</taxon>
        <taxon>Pseudomonadota</taxon>
        <taxon>Alphaproteobacteria</taxon>
        <taxon>Acetobacterales</taxon>
        <taxon>Acetobacteraceae</taxon>
        <taxon>Swingsia</taxon>
    </lineage>
</organism>
<feature type="region of interest" description="Disordered" evidence="1">
    <location>
        <begin position="219"/>
        <end position="254"/>
    </location>
</feature>
<evidence type="ECO:0000313" key="4">
    <source>
        <dbReference type="EMBL" id="QDH16357.1"/>
    </source>
</evidence>
<name>A0A4Y6UJ21_9PROT</name>
<dbReference type="InterPro" id="IPR006665">
    <property type="entry name" value="OmpA-like"/>
</dbReference>